<dbReference type="AlphaFoldDB" id="A0A7J7WHT8"/>
<feature type="compositionally biased region" description="Low complexity" evidence="1">
    <location>
        <begin position="127"/>
        <end position="142"/>
    </location>
</feature>
<evidence type="ECO:0000313" key="3">
    <source>
        <dbReference type="EMBL" id="KAF6336891.1"/>
    </source>
</evidence>
<feature type="chain" id="PRO_5029581162" evidence="2">
    <location>
        <begin position="21"/>
        <end position="150"/>
    </location>
</feature>
<dbReference type="Proteomes" id="UP000527355">
    <property type="component" value="Unassembled WGS sequence"/>
</dbReference>
<accession>A0A7J7WHT8</accession>
<proteinExistence type="predicted"/>
<feature type="signal peptide" evidence="2">
    <location>
        <begin position="1"/>
        <end position="20"/>
    </location>
</feature>
<keyword evidence="4" id="KW-1185">Reference proteome</keyword>
<sequence>MKACSILLIISAGYIAPVTWQTESWDQAAGEDAGGSSGTALAMEAQTGGASGDIQSLVKHLPMEPTWNTSRGDWLAKKYEPHLGSLRWVWGHRLLGGGQEGSGSSWVWLGHWETTALWANDSAGPWGARAGGSQRQGAQLGSWQKTRQTV</sequence>
<comment type="caution">
    <text evidence="3">The sequence shown here is derived from an EMBL/GenBank/DDBJ whole genome shotgun (WGS) entry which is preliminary data.</text>
</comment>
<reference evidence="3 4" key="1">
    <citation type="journal article" date="2020" name="Nature">
        <title>Six reference-quality genomes reveal evolution of bat adaptations.</title>
        <authorList>
            <person name="Jebb D."/>
            <person name="Huang Z."/>
            <person name="Pippel M."/>
            <person name="Hughes G.M."/>
            <person name="Lavrichenko K."/>
            <person name="Devanna P."/>
            <person name="Winkler S."/>
            <person name="Jermiin L.S."/>
            <person name="Skirmuntt E.C."/>
            <person name="Katzourakis A."/>
            <person name="Burkitt-Gray L."/>
            <person name="Ray D.A."/>
            <person name="Sullivan K.A.M."/>
            <person name="Roscito J.G."/>
            <person name="Kirilenko B.M."/>
            <person name="Davalos L.M."/>
            <person name="Corthals A.P."/>
            <person name="Power M.L."/>
            <person name="Jones G."/>
            <person name="Ransome R.D."/>
            <person name="Dechmann D.K.N."/>
            <person name="Locatelli A.G."/>
            <person name="Puechmaille S.J."/>
            <person name="Fedrigo O."/>
            <person name="Jarvis E.D."/>
            <person name="Hiller M."/>
            <person name="Vernes S.C."/>
            <person name="Myers E.W."/>
            <person name="Teeling E.C."/>
        </authorList>
    </citation>
    <scope>NUCLEOTIDE SEQUENCE [LARGE SCALE GENOMIC DNA]</scope>
    <source>
        <strain evidence="3">MMyoMyo1</strain>
        <tissue evidence="3">Flight muscle</tissue>
    </source>
</reference>
<gene>
    <name evidence="3" type="ORF">mMyoMyo1_012096</name>
</gene>
<keyword evidence="2" id="KW-0732">Signal</keyword>
<feature type="region of interest" description="Disordered" evidence="1">
    <location>
        <begin position="123"/>
        <end position="150"/>
    </location>
</feature>
<organism evidence="3 4">
    <name type="scientific">Myotis myotis</name>
    <name type="common">Greater mouse-eared bat</name>
    <name type="synonym">Vespertilio myotis</name>
    <dbReference type="NCBI Taxonomy" id="51298"/>
    <lineage>
        <taxon>Eukaryota</taxon>
        <taxon>Metazoa</taxon>
        <taxon>Chordata</taxon>
        <taxon>Craniata</taxon>
        <taxon>Vertebrata</taxon>
        <taxon>Euteleostomi</taxon>
        <taxon>Mammalia</taxon>
        <taxon>Eutheria</taxon>
        <taxon>Laurasiatheria</taxon>
        <taxon>Chiroptera</taxon>
        <taxon>Yangochiroptera</taxon>
        <taxon>Vespertilionidae</taxon>
        <taxon>Myotis</taxon>
    </lineage>
</organism>
<evidence type="ECO:0000256" key="2">
    <source>
        <dbReference type="SAM" id="SignalP"/>
    </source>
</evidence>
<protein>
    <submittedName>
        <fullName evidence="3">Uncharacterized protein</fullName>
    </submittedName>
</protein>
<evidence type="ECO:0000256" key="1">
    <source>
        <dbReference type="SAM" id="MobiDB-lite"/>
    </source>
</evidence>
<dbReference type="EMBL" id="JABWUV010000008">
    <property type="protein sequence ID" value="KAF6336891.1"/>
    <property type="molecule type" value="Genomic_DNA"/>
</dbReference>
<name>A0A7J7WHT8_MYOMY</name>
<evidence type="ECO:0000313" key="4">
    <source>
        <dbReference type="Proteomes" id="UP000527355"/>
    </source>
</evidence>